<evidence type="ECO:0000313" key="2">
    <source>
        <dbReference type="EMBL" id="RRT54281.1"/>
    </source>
</evidence>
<gene>
    <name evidence="2" type="ORF">B296_00049268</name>
</gene>
<feature type="compositionally biased region" description="Basic and acidic residues" evidence="1">
    <location>
        <begin position="38"/>
        <end position="68"/>
    </location>
</feature>
<name>A0A426YRD0_ENSVE</name>
<feature type="compositionally biased region" description="Basic and acidic residues" evidence="1">
    <location>
        <begin position="1"/>
        <end position="16"/>
    </location>
</feature>
<evidence type="ECO:0000313" key="3">
    <source>
        <dbReference type="Proteomes" id="UP000287651"/>
    </source>
</evidence>
<dbReference type="Proteomes" id="UP000287651">
    <property type="component" value="Unassembled WGS sequence"/>
</dbReference>
<reference evidence="2 3" key="1">
    <citation type="journal article" date="2014" name="Agronomy (Basel)">
        <title>A Draft Genome Sequence for Ensete ventricosum, the Drought-Tolerant Tree Against Hunger.</title>
        <authorList>
            <person name="Harrison J."/>
            <person name="Moore K.A."/>
            <person name="Paszkiewicz K."/>
            <person name="Jones T."/>
            <person name="Grant M."/>
            <person name="Ambacheew D."/>
            <person name="Muzemil S."/>
            <person name="Studholme D.J."/>
        </authorList>
    </citation>
    <scope>NUCLEOTIDE SEQUENCE [LARGE SCALE GENOMIC DNA]</scope>
</reference>
<comment type="caution">
    <text evidence="2">The sequence shown here is derived from an EMBL/GenBank/DDBJ whole genome shotgun (WGS) entry which is preliminary data.</text>
</comment>
<sequence length="116" mass="12893">MGLREKGESPKKRPMDQDPSPSGRHPEAEEGEIGRVLGKGEKVSQAKRATVEPRRRAAEAAKRKPAERTHRRHRRPGLISSSSSSAFAFDPPVTVTLADDMEFGYENENDRKIKTG</sequence>
<accession>A0A426YRD0</accession>
<dbReference type="EMBL" id="AMZH03010681">
    <property type="protein sequence ID" value="RRT54281.1"/>
    <property type="molecule type" value="Genomic_DNA"/>
</dbReference>
<feature type="region of interest" description="Disordered" evidence="1">
    <location>
        <begin position="1"/>
        <end position="89"/>
    </location>
</feature>
<evidence type="ECO:0000256" key="1">
    <source>
        <dbReference type="SAM" id="MobiDB-lite"/>
    </source>
</evidence>
<organism evidence="2 3">
    <name type="scientific">Ensete ventricosum</name>
    <name type="common">Abyssinian banana</name>
    <name type="synonym">Musa ensete</name>
    <dbReference type="NCBI Taxonomy" id="4639"/>
    <lineage>
        <taxon>Eukaryota</taxon>
        <taxon>Viridiplantae</taxon>
        <taxon>Streptophyta</taxon>
        <taxon>Embryophyta</taxon>
        <taxon>Tracheophyta</taxon>
        <taxon>Spermatophyta</taxon>
        <taxon>Magnoliopsida</taxon>
        <taxon>Liliopsida</taxon>
        <taxon>Zingiberales</taxon>
        <taxon>Musaceae</taxon>
        <taxon>Ensete</taxon>
    </lineage>
</organism>
<dbReference type="AlphaFoldDB" id="A0A426YRD0"/>
<protein>
    <submittedName>
        <fullName evidence="2">Uncharacterized protein</fullName>
    </submittedName>
</protein>
<proteinExistence type="predicted"/>